<dbReference type="InParanoid" id="A0A0D2WMW8"/>
<sequence>MGNGKWGERERDSGRAARTRGIVRMLRWIWSSTLRSVEGDRQTSCGLSSSLPIHPFVKVCRNSPLPSPERWKQTRSTIHFRKFAASHRVNATVLHPHFWSSTFTNSPPPLLCPYLQCLFNRLLWVWLGLRCESFCVLVMPCATALHKNGRNIKKIKNKNKKNKKPTTTKLKKKKALFGLVLSRWLRLPRMSPVCLSINVLSPISLSHYLCFNCLTLSSWFPSRFRSLQVEV</sequence>
<protein>
    <submittedName>
        <fullName evidence="1">Uncharacterized protein</fullName>
    </submittedName>
</protein>
<evidence type="ECO:0000313" key="1">
    <source>
        <dbReference type="EMBL" id="KJE91593.1"/>
    </source>
</evidence>
<gene>
    <name evidence="1" type="ORF">CAOG_008629</name>
</gene>
<evidence type="ECO:0000313" key="2">
    <source>
        <dbReference type="Proteomes" id="UP000008743"/>
    </source>
</evidence>
<reference evidence="2" key="1">
    <citation type="submission" date="2011-02" db="EMBL/GenBank/DDBJ databases">
        <title>The Genome Sequence of Capsaspora owczarzaki ATCC 30864.</title>
        <authorList>
            <person name="Russ C."/>
            <person name="Cuomo C."/>
            <person name="Burger G."/>
            <person name="Gray M.W."/>
            <person name="Holland P.W.H."/>
            <person name="King N."/>
            <person name="Lang F.B.F."/>
            <person name="Roger A.J."/>
            <person name="Ruiz-Trillo I."/>
            <person name="Young S.K."/>
            <person name="Zeng Q."/>
            <person name="Gargeya S."/>
            <person name="Alvarado L."/>
            <person name="Berlin A."/>
            <person name="Chapman S.B."/>
            <person name="Chen Z."/>
            <person name="Freedman E."/>
            <person name="Gellesch M."/>
            <person name="Goldberg J."/>
            <person name="Griggs A."/>
            <person name="Gujja S."/>
            <person name="Heilman E."/>
            <person name="Heiman D."/>
            <person name="Howarth C."/>
            <person name="Mehta T."/>
            <person name="Neiman D."/>
            <person name="Pearson M."/>
            <person name="Roberts A."/>
            <person name="Saif S."/>
            <person name="Shea T."/>
            <person name="Shenoy N."/>
            <person name="Sisk P."/>
            <person name="Stolte C."/>
            <person name="Sykes S."/>
            <person name="White J."/>
            <person name="Yandava C."/>
            <person name="Haas B."/>
            <person name="Nusbaum C."/>
            <person name="Birren B."/>
        </authorList>
    </citation>
    <scope>NUCLEOTIDE SEQUENCE</scope>
    <source>
        <strain evidence="2">ATCC 30864</strain>
    </source>
</reference>
<accession>A0A0D2WMW8</accession>
<dbReference type="Proteomes" id="UP000008743">
    <property type="component" value="Unassembled WGS sequence"/>
</dbReference>
<proteinExistence type="predicted"/>
<organism evidence="1 2">
    <name type="scientific">Capsaspora owczarzaki (strain ATCC 30864)</name>
    <dbReference type="NCBI Taxonomy" id="595528"/>
    <lineage>
        <taxon>Eukaryota</taxon>
        <taxon>Filasterea</taxon>
        <taxon>Capsaspora</taxon>
    </lineage>
</organism>
<dbReference type="AlphaFoldDB" id="A0A0D2WMW8"/>
<dbReference type="EMBL" id="KE346362">
    <property type="protein sequence ID" value="KJE91593.1"/>
    <property type="molecule type" value="Genomic_DNA"/>
</dbReference>
<keyword evidence="2" id="KW-1185">Reference proteome</keyword>
<name>A0A0D2WMW8_CAPO3</name>